<dbReference type="SUPFAM" id="SSF53822">
    <property type="entry name" value="Periplasmic binding protein-like I"/>
    <property type="match status" value="1"/>
</dbReference>
<evidence type="ECO:0000313" key="5">
    <source>
        <dbReference type="Proteomes" id="UP001601303"/>
    </source>
</evidence>
<dbReference type="InterPro" id="IPR028081">
    <property type="entry name" value="Leu-bd"/>
</dbReference>
<comment type="caution">
    <text evidence="4">The sequence shown here is derived from an EMBL/GenBank/DDBJ whole genome shotgun (WGS) entry which is preliminary data.</text>
</comment>
<dbReference type="EMBL" id="JBIAHM010000020">
    <property type="protein sequence ID" value="MFE9605603.1"/>
    <property type="molecule type" value="Genomic_DNA"/>
</dbReference>
<name>A0ABW6MJQ4_9ACTN</name>
<accession>A0ABW6MJQ4</accession>
<reference evidence="4 5" key="1">
    <citation type="submission" date="2024-10" db="EMBL/GenBank/DDBJ databases">
        <title>The Natural Products Discovery Center: Release of the First 8490 Sequenced Strains for Exploring Actinobacteria Biosynthetic Diversity.</title>
        <authorList>
            <person name="Kalkreuter E."/>
            <person name="Kautsar S.A."/>
            <person name="Yang D."/>
            <person name="Bader C.D."/>
            <person name="Teijaro C.N."/>
            <person name="Fluegel L."/>
            <person name="Davis C.M."/>
            <person name="Simpson J.R."/>
            <person name="Lauterbach L."/>
            <person name="Steele A.D."/>
            <person name="Gui C."/>
            <person name="Meng S."/>
            <person name="Li G."/>
            <person name="Viehrig K."/>
            <person name="Ye F."/>
            <person name="Su P."/>
            <person name="Kiefer A.F."/>
            <person name="Nichols A."/>
            <person name="Cepeda A.J."/>
            <person name="Yan W."/>
            <person name="Fan B."/>
            <person name="Jiang Y."/>
            <person name="Adhikari A."/>
            <person name="Zheng C.-J."/>
            <person name="Schuster L."/>
            <person name="Cowan T.M."/>
            <person name="Smanski M.J."/>
            <person name="Chevrette M.G."/>
            <person name="De Carvalho L.P.S."/>
            <person name="Shen B."/>
        </authorList>
    </citation>
    <scope>NUCLEOTIDE SEQUENCE [LARGE SCALE GENOMIC DNA]</scope>
    <source>
        <strain evidence="4 5">NPDC006488</strain>
    </source>
</reference>
<organism evidence="4 5">
    <name type="scientific">Streptomyces hokutonensis</name>
    <dbReference type="NCBI Taxonomy" id="1306990"/>
    <lineage>
        <taxon>Bacteria</taxon>
        <taxon>Bacillati</taxon>
        <taxon>Actinomycetota</taxon>
        <taxon>Actinomycetes</taxon>
        <taxon>Kitasatosporales</taxon>
        <taxon>Streptomycetaceae</taxon>
        <taxon>Streptomyces</taxon>
    </lineage>
</organism>
<evidence type="ECO:0000259" key="3">
    <source>
        <dbReference type="Pfam" id="PF13458"/>
    </source>
</evidence>
<sequence>MCEAGGDAARARETARRVLATRSVSAVIGPSTTAGAGAAVPLYAAASMPVVLVSVDDGTAGLSTTALRTLCVTRASDSSQTLPLLSYLTRTRPTHRTAVVQDRAAGETAVEITRNLVETPPSDGTITVHQVAAETADFGPAVAHALATRPEAVIYAGTSPGRAAACARALAAAHFTGAVAGFEPVMRADFLTAAGQAAEGWVFEAPYTEAQSAGTTAAKAFTAAYRARYGEAPGRWSAEAYDAVGLIARSLNALGTTTTIKPAQVAEGLFHLSYDGVAKPIRFVQGTTHTMNPENTAFLYQAGGGAFHFLGRYDEVPAL</sequence>
<keyword evidence="2" id="KW-0732">Signal</keyword>
<dbReference type="Gene3D" id="3.40.50.2300">
    <property type="match status" value="2"/>
</dbReference>
<dbReference type="PANTHER" id="PTHR30483:SF6">
    <property type="entry name" value="PERIPLASMIC BINDING PROTEIN OF ABC TRANSPORTER FOR NATURAL AMINO ACIDS"/>
    <property type="match status" value="1"/>
</dbReference>
<comment type="similarity">
    <text evidence="1">Belongs to the leucine-binding protein family.</text>
</comment>
<protein>
    <submittedName>
        <fullName evidence="4">ABC transporter substrate-binding protein</fullName>
    </submittedName>
</protein>
<dbReference type="InterPro" id="IPR028082">
    <property type="entry name" value="Peripla_BP_I"/>
</dbReference>
<dbReference type="Pfam" id="PF13458">
    <property type="entry name" value="Peripla_BP_6"/>
    <property type="match status" value="1"/>
</dbReference>
<proteinExistence type="inferred from homology"/>
<dbReference type="InterPro" id="IPR051010">
    <property type="entry name" value="BCAA_transport"/>
</dbReference>
<evidence type="ECO:0000313" key="4">
    <source>
        <dbReference type="EMBL" id="MFE9605603.1"/>
    </source>
</evidence>
<gene>
    <name evidence="4" type="ORF">ACFYNQ_44570</name>
</gene>
<keyword evidence="5" id="KW-1185">Reference proteome</keyword>
<evidence type="ECO:0000256" key="1">
    <source>
        <dbReference type="ARBA" id="ARBA00010062"/>
    </source>
</evidence>
<dbReference type="RefSeq" id="WP_388114428.1">
    <property type="nucleotide sequence ID" value="NZ_JBIAHM010000020.1"/>
</dbReference>
<evidence type="ECO:0000256" key="2">
    <source>
        <dbReference type="ARBA" id="ARBA00022729"/>
    </source>
</evidence>
<feature type="domain" description="Leucine-binding protein" evidence="3">
    <location>
        <begin position="4"/>
        <end position="303"/>
    </location>
</feature>
<dbReference type="Proteomes" id="UP001601303">
    <property type="component" value="Unassembled WGS sequence"/>
</dbReference>
<dbReference type="PANTHER" id="PTHR30483">
    <property type="entry name" value="LEUCINE-SPECIFIC-BINDING PROTEIN"/>
    <property type="match status" value="1"/>
</dbReference>